<evidence type="ECO:0000256" key="2">
    <source>
        <dbReference type="ARBA" id="ARBA00023136"/>
    </source>
</evidence>
<dbReference type="PANTHER" id="PTHR22550:SF5">
    <property type="entry name" value="LEUCINE ZIPPER PROTEIN 4"/>
    <property type="match status" value="1"/>
</dbReference>
<sequence>MIMSVTLDALKQLVVNMNDAEIIERQTGQGHPVTLLFIRTLIDQERLNEAVIGPLNGRSHDTIIGSLAAPHDAKITALNEARKHLLQGSVLIHDGIRDEWWAVPLPNPLARSIETSETETIIFGPKDSFSEQLEQNITLIRRRLPLAALKTETYTLGSLSQTTVVLMYIDGLTNPEFISIARNKITAIDFDLFLDSSHVAAFMEDQNHSLFPQFMQTDRPDSCAYSLGLGKLVLLVNNTPFALIAPITLFHLFQSPEDYINRWLVASVLRCLRYFSFFLSITLIPMYVALTTHHYQMLPLQILFVVLESRSKLPLTPFWEAFLMLVTLEILKEASLRMPTKTSQTLGVIGGIVIGQAAVQAGFASQVLIVLMGISAVASFLVPNYLVTKSSLIIQFLFLALASLLGIPGMVLGSTAVLAHLNGLTSLKQPYLAPISPFYWKEWMDLFIRGPLRFMNFRPESLKPLYKWRKQPKEKIT</sequence>
<comment type="caution">
    <text evidence="4">The sequence shown here is derived from an EMBL/GenBank/DDBJ whole genome shotgun (WGS) entry which is preliminary data.</text>
</comment>
<keyword evidence="5" id="KW-1185">Reference proteome</keyword>
<name>A0A7X3CTK6_9BACL</name>
<evidence type="ECO:0000313" key="5">
    <source>
        <dbReference type="Proteomes" id="UP000450917"/>
    </source>
</evidence>
<dbReference type="AlphaFoldDB" id="A0A7X3CTK6"/>
<organism evidence="4 5">
    <name type="scientific">Paenibacillus validus</name>
    <dbReference type="NCBI Taxonomy" id="44253"/>
    <lineage>
        <taxon>Bacteria</taxon>
        <taxon>Bacillati</taxon>
        <taxon>Bacillota</taxon>
        <taxon>Bacilli</taxon>
        <taxon>Bacillales</taxon>
        <taxon>Paenibacillaceae</taxon>
        <taxon>Paenibacillus</taxon>
    </lineage>
</organism>
<dbReference type="InterPro" id="IPR004995">
    <property type="entry name" value="Spore_Ger"/>
</dbReference>
<reference evidence="4 5" key="1">
    <citation type="submission" date="2019-11" db="EMBL/GenBank/DDBJ databases">
        <title>Draft genome sequences of five Paenibacillus species of dairy origin.</title>
        <authorList>
            <person name="Olajide A.M."/>
            <person name="Chen S."/>
            <person name="Lapointe G."/>
        </authorList>
    </citation>
    <scope>NUCLEOTIDE SEQUENCE [LARGE SCALE GENOMIC DNA]</scope>
    <source>
        <strain evidence="4 5">2CS3</strain>
    </source>
</reference>
<evidence type="ECO:0000313" key="4">
    <source>
        <dbReference type="EMBL" id="MUG71846.1"/>
    </source>
</evidence>
<dbReference type="Pfam" id="PF03323">
    <property type="entry name" value="GerA"/>
    <property type="match status" value="1"/>
</dbReference>
<dbReference type="PANTHER" id="PTHR22550">
    <property type="entry name" value="SPORE GERMINATION PROTEIN"/>
    <property type="match status" value="1"/>
</dbReference>
<dbReference type="EMBL" id="WNZX01000011">
    <property type="protein sequence ID" value="MUG71846.1"/>
    <property type="molecule type" value="Genomic_DNA"/>
</dbReference>
<protein>
    <submittedName>
        <fullName evidence="4">Spore germination protein</fullName>
    </submittedName>
</protein>
<evidence type="ECO:0000256" key="1">
    <source>
        <dbReference type="ARBA" id="ARBA00005278"/>
    </source>
</evidence>
<evidence type="ECO:0000256" key="3">
    <source>
        <dbReference type="SAM" id="Phobius"/>
    </source>
</evidence>
<dbReference type="InterPro" id="IPR050768">
    <property type="entry name" value="UPF0353/GerABKA_families"/>
</dbReference>
<keyword evidence="3" id="KW-1133">Transmembrane helix</keyword>
<feature type="transmembrane region" description="Helical" evidence="3">
    <location>
        <begin position="367"/>
        <end position="386"/>
    </location>
</feature>
<dbReference type="GO" id="GO:0009847">
    <property type="term" value="P:spore germination"/>
    <property type="evidence" value="ECO:0007669"/>
    <property type="project" value="InterPro"/>
</dbReference>
<dbReference type="GO" id="GO:0016020">
    <property type="term" value="C:membrane"/>
    <property type="evidence" value="ECO:0007669"/>
    <property type="project" value="InterPro"/>
</dbReference>
<feature type="transmembrane region" description="Helical" evidence="3">
    <location>
        <begin position="274"/>
        <end position="295"/>
    </location>
</feature>
<gene>
    <name evidence="4" type="ORF">GNP93_14325</name>
</gene>
<dbReference type="PIRSF" id="PIRSF005690">
    <property type="entry name" value="GerBA"/>
    <property type="match status" value="1"/>
</dbReference>
<feature type="transmembrane region" description="Helical" evidence="3">
    <location>
        <begin position="232"/>
        <end position="253"/>
    </location>
</feature>
<keyword evidence="2 3" id="KW-0472">Membrane</keyword>
<proteinExistence type="inferred from homology"/>
<accession>A0A7X3CTK6</accession>
<dbReference type="Proteomes" id="UP000450917">
    <property type="component" value="Unassembled WGS sequence"/>
</dbReference>
<feature type="transmembrane region" description="Helical" evidence="3">
    <location>
        <begin position="392"/>
        <end position="419"/>
    </location>
</feature>
<keyword evidence="3" id="KW-0812">Transmembrane</keyword>
<comment type="similarity">
    <text evidence="1">Belongs to the GerABKA family.</text>
</comment>